<feature type="zinc finger region" description="C3H1-type" evidence="12">
    <location>
        <begin position="176"/>
        <end position="204"/>
    </location>
</feature>
<feature type="non-terminal residue" evidence="17">
    <location>
        <position position="1"/>
    </location>
</feature>
<dbReference type="Gene3D" id="2.30.30.1190">
    <property type="match status" value="1"/>
</dbReference>
<evidence type="ECO:0000256" key="1">
    <source>
        <dbReference type="ARBA" id="ARBA00004062"/>
    </source>
</evidence>
<keyword evidence="13" id="KW-0175">Coiled coil</keyword>
<proteinExistence type="evidence at transcript level"/>
<dbReference type="GO" id="GO:0008270">
    <property type="term" value="F:zinc ion binding"/>
    <property type="evidence" value="ECO:0007669"/>
    <property type="project" value="UniProtKB-KW"/>
</dbReference>
<keyword evidence="10" id="KW-0804">Transcription</keyword>
<evidence type="ECO:0000256" key="12">
    <source>
        <dbReference type="PROSITE-ProRule" id="PRU00723"/>
    </source>
</evidence>
<accession>A0A0P4VWB6</accession>
<reference evidence="17" key="1">
    <citation type="journal article" date="2016" name="PLoS Negl. Trop. Dis.">
        <title>A Deep Insight into the Sialome of Rhodnius neglectus, a Vector of Chagas Disease.</title>
        <authorList>
            <person name="Santiago P.B."/>
            <person name="Assumpcao T.C."/>
            <person name="Araujo C.N."/>
            <person name="Bastos I.M."/>
            <person name="Neves D."/>
            <person name="Silva I.G."/>
            <person name="Charneau S."/>
            <person name="Queiroz R.M."/>
            <person name="Raiol T."/>
            <person name="Oliveira J.V."/>
            <person name="Sousa M.V."/>
            <person name="Calvo E."/>
            <person name="Ribeiro J.M."/>
            <person name="Santana J.M."/>
        </authorList>
    </citation>
    <scope>NUCLEOTIDE SEQUENCE</scope>
    <source>
        <tissue evidence="17">Salivary glands</tissue>
    </source>
</reference>
<sequence>KALTDSLEVYRSQLTQIIETLKVTPPGEDRDNLLSLKNDIEELLKLTEDNINSLQNKQPKNEINDLPDDDPFSKEYALFKAELESLNSESNPETNKDEAISCTGKIEDVDLEEEDDDNCLQEELQSLIGTKCRAPYADKSGSVTYYNALISGLEMAEILSDIEHIKVKVLFINPTEKKMIPCPYFLDDKCKFNEEECNFSHGYVISFDQLKEYVEPDFKRLKPGCRVLAKMPNSSIWISTVLEDIGNNETCVVKHERAFVDIPLHDVLPPMDDTQENVLKGEEDDVHDDYVDQEEVEMMLARQRHHEAMVDFSLTRDQPAQKLGQWEQFTKGIGSKLMAKMGYIVGTGLGKSGEGILQPVEPLVLPAGKSLDHCMNLKEAAGGSNNLLTVEKMQKKLAAKVIARSKRQYIRQKKQEKDVFHLINTTIRTAVPGTSHSSNAKDITKNLRTVSDRQLNVERFKLAENIKQSERNIKMLKRTMQSMDNRKTETNVQKNAAARLESQQRMLMALKSSDNKLQREQIRRDTKKKMTIF</sequence>
<feature type="domain" description="C3H1-type" evidence="15">
    <location>
        <begin position="176"/>
        <end position="204"/>
    </location>
</feature>
<evidence type="ECO:0000256" key="8">
    <source>
        <dbReference type="ARBA" id="ARBA00023015"/>
    </source>
</evidence>
<feature type="compositionally biased region" description="Basic and acidic residues" evidence="14">
    <location>
        <begin position="513"/>
        <end position="524"/>
    </location>
</feature>
<dbReference type="GO" id="GO:0005634">
    <property type="term" value="C:nucleus"/>
    <property type="evidence" value="ECO:0007669"/>
    <property type="project" value="UniProtKB-SubCell"/>
</dbReference>
<keyword evidence="5 12" id="KW-0479">Metal-binding</keyword>
<keyword evidence="11" id="KW-0539">Nucleus</keyword>
<dbReference type="PANTHER" id="PTHR46297:SF1">
    <property type="entry name" value="ZINC FINGER CCCH-TYPE WITH G PATCH DOMAIN-CONTAINING PROTEIN"/>
    <property type="match status" value="1"/>
</dbReference>
<evidence type="ECO:0000256" key="10">
    <source>
        <dbReference type="ARBA" id="ARBA00023163"/>
    </source>
</evidence>
<feature type="region of interest" description="Disordered" evidence="14">
    <location>
        <begin position="513"/>
        <end position="533"/>
    </location>
</feature>
<evidence type="ECO:0000256" key="13">
    <source>
        <dbReference type="SAM" id="Coils"/>
    </source>
</evidence>
<evidence type="ECO:0000256" key="11">
    <source>
        <dbReference type="ARBA" id="ARBA00023242"/>
    </source>
</evidence>
<dbReference type="InterPro" id="IPR000571">
    <property type="entry name" value="Znf_CCCH"/>
</dbReference>
<keyword evidence="8" id="KW-0805">Transcription regulation</keyword>
<dbReference type="PROSITE" id="PS50174">
    <property type="entry name" value="G_PATCH"/>
    <property type="match status" value="1"/>
</dbReference>
<organism evidence="17">
    <name type="scientific">Rhodnius neglectus</name>
    <dbReference type="NCBI Taxonomy" id="72488"/>
    <lineage>
        <taxon>Eukaryota</taxon>
        <taxon>Metazoa</taxon>
        <taxon>Ecdysozoa</taxon>
        <taxon>Arthropoda</taxon>
        <taxon>Hexapoda</taxon>
        <taxon>Insecta</taxon>
        <taxon>Pterygota</taxon>
        <taxon>Neoptera</taxon>
        <taxon>Paraneoptera</taxon>
        <taxon>Hemiptera</taxon>
        <taxon>Heteroptera</taxon>
        <taxon>Panheteroptera</taxon>
        <taxon>Cimicomorpha</taxon>
        <taxon>Reduviidae</taxon>
        <taxon>Triatominae</taxon>
        <taxon>Rhodnius</taxon>
    </lineage>
</organism>
<dbReference type="SMART" id="SM00443">
    <property type="entry name" value="G_patch"/>
    <property type="match status" value="1"/>
</dbReference>
<comment type="subcellular location">
    <subcellularLocation>
        <location evidence="2">Nucleus</location>
    </subcellularLocation>
</comment>
<evidence type="ECO:0000256" key="2">
    <source>
        <dbReference type="ARBA" id="ARBA00004123"/>
    </source>
</evidence>
<evidence type="ECO:0000256" key="7">
    <source>
        <dbReference type="ARBA" id="ARBA00022833"/>
    </source>
</evidence>
<evidence type="ECO:0000256" key="4">
    <source>
        <dbReference type="ARBA" id="ARBA00022491"/>
    </source>
</evidence>
<dbReference type="GO" id="GO:0001227">
    <property type="term" value="F:DNA-binding transcription repressor activity, RNA polymerase II-specific"/>
    <property type="evidence" value="ECO:0007669"/>
    <property type="project" value="TreeGrafter"/>
</dbReference>
<protein>
    <recommendedName>
        <fullName evidence="3">Zinc finger CCCH-type with G patch domain-containing protein</fullName>
    </recommendedName>
</protein>
<comment type="function">
    <text evidence="1">Transcription repressor.</text>
</comment>
<evidence type="ECO:0000256" key="9">
    <source>
        <dbReference type="ARBA" id="ARBA00023125"/>
    </source>
</evidence>
<dbReference type="GO" id="GO:0000978">
    <property type="term" value="F:RNA polymerase II cis-regulatory region sequence-specific DNA binding"/>
    <property type="evidence" value="ECO:0007669"/>
    <property type="project" value="TreeGrafter"/>
</dbReference>
<name>A0A0P4VWB6_9HEMI</name>
<dbReference type="CDD" id="cd20384">
    <property type="entry name" value="Tudor_ZGPAT"/>
    <property type="match status" value="1"/>
</dbReference>
<dbReference type="PROSITE" id="PS50103">
    <property type="entry name" value="ZF_C3H1"/>
    <property type="match status" value="1"/>
</dbReference>
<feature type="domain" description="G-patch" evidence="16">
    <location>
        <begin position="330"/>
        <end position="361"/>
    </location>
</feature>
<keyword evidence="7 12" id="KW-0862">Zinc</keyword>
<dbReference type="PANTHER" id="PTHR46297">
    <property type="entry name" value="ZINC FINGER CCCH-TYPE WITH G PATCH DOMAIN-CONTAINING PROTEIN"/>
    <property type="match status" value="1"/>
</dbReference>
<evidence type="ECO:0000256" key="5">
    <source>
        <dbReference type="ARBA" id="ARBA00022723"/>
    </source>
</evidence>
<evidence type="ECO:0000256" key="6">
    <source>
        <dbReference type="ARBA" id="ARBA00022771"/>
    </source>
</evidence>
<dbReference type="InterPro" id="IPR000467">
    <property type="entry name" value="G_patch_dom"/>
</dbReference>
<keyword evidence="6 12" id="KW-0863">Zinc-finger</keyword>
<evidence type="ECO:0000256" key="14">
    <source>
        <dbReference type="SAM" id="MobiDB-lite"/>
    </source>
</evidence>
<evidence type="ECO:0000259" key="16">
    <source>
        <dbReference type="PROSITE" id="PS50174"/>
    </source>
</evidence>
<keyword evidence="9" id="KW-0238">DNA-binding</keyword>
<dbReference type="EMBL" id="GDKW01000190">
    <property type="protein sequence ID" value="JAI56405.1"/>
    <property type="molecule type" value="mRNA"/>
</dbReference>
<keyword evidence="4" id="KW-0678">Repressor</keyword>
<dbReference type="AlphaFoldDB" id="A0A0P4VWB6"/>
<evidence type="ECO:0000259" key="15">
    <source>
        <dbReference type="PROSITE" id="PS50103"/>
    </source>
</evidence>
<evidence type="ECO:0000256" key="3">
    <source>
        <dbReference type="ARBA" id="ARBA00022414"/>
    </source>
</evidence>
<evidence type="ECO:0000313" key="17">
    <source>
        <dbReference type="EMBL" id="JAI56405.1"/>
    </source>
</evidence>
<dbReference type="Pfam" id="PF01585">
    <property type="entry name" value="G-patch"/>
    <property type="match status" value="1"/>
</dbReference>
<feature type="coiled-coil region" evidence="13">
    <location>
        <begin position="459"/>
        <end position="486"/>
    </location>
</feature>